<dbReference type="AlphaFoldDB" id="A0A2V0P5H3"/>
<accession>A0A2V0P5H3</accession>
<evidence type="ECO:0000256" key="5">
    <source>
        <dbReference type="ARBA" id="ARBA00023235"/>
    </source>
</evidence>
<dbReference type="Pfam" id="PF00085">
    <property type="entry name" value="Thioredoxin"/>
    <property type="match status" value="1"/>
</dbReference>
<dbReference type="EMBL" id="BDRX01000032">
    <property type="protein sequence ID" value="GBF92427.1"/>
    <property type="molecule type" value="Genomic_DNA"/>
</dbReference>
<feature type="chain" id="PRO_5016063568" description="Thioredoxin domain-containing protein" evidence="8">
    <location>
        <begin position="24"/>
        <end position="140"/>
    </location>
</feature>
<dbReference type="GO" id="GO:0003756">
    <property type="term" value="F:protein disulfide isomerase activity"/>
    <property type="evidence" value="ECO:0007669"/>
    <property type="project" value="InterPro"/>
</dbReference>
<dbReference type="InterPro" id="IPR036249">
    <property type="entry name" value="Thioredoxin-like_sf"/>
</dbReference>
<dbReference type="SUPFAM" id="SSF52833">
    <property type="entry name" value="Thioredoxin-like"/>
    <property type="match status" value="1"/>
</dbReference>
<dbReference type="Gene3D" id="3.40.30.10">
    <property type="entry name" value="Glutaredoxin"/>
    <property type="match status" value="1"/>
</dbReference>
<dbReference type="PROSITE" id="PS51352">
    <property type="entry name" value="THIOREDOXIN_2"/>
    <property type="match status" value="1"/>
</dbReference>
<organism evidence="10 11">
    <name type="scientific">Raphidocelis subcapitata</name>
    <dbReference type="NCBI Taxonomy" id="307507"/>
    <lineage>
        <taxon>Eukaryota</taxon>
        <taxon>Viridiplantae</taxon>
        <taxon>Chlorophyta</taxon>
        <taxon>core chlorophytes</taxon>
        <taxon>Chlorophyceae</taxon>
        <taxon>CS clade</taxon>
        <taxon>Sphaeropleales</taxon>
        <taxon>Selenastraceae</taxon>
        <taxon>Raphidocelis</taxon>
    </lineage>
</organism>
<comment type="caution">
    <text evidence="10">The sequence shown here is derived from an EMBL/GenBank/DDBJ whole genome shotgun (WGS) entry which is preliminary data.</text>
</comment>
<proteinExistence type="inferred from homology"/>
<evidence type="ECO:0000256" key="7">
    <source>
        <dbReference type="RuleBase" id="RU004208"/>
    </source>
</evidence>
<evidence type="ECO:0000256" key="8">
    <source>
        <dbReference type="SAM" id="SignalP"/>
    </source>
</evidence>
<evidence type="ECO:0000256" key="4">
    <source>
        <dbReference type="ARBA" id="ARBA00023157"/>
    </source>
</evidence>
<evidence type="ECO:0000313" key="11">
    <source>
        <dbReference type="Proteomes" id="UP000247498"/>
    </source>
</evidence>
<evidence type="ECO:0000256" key="1">
    <source>
        <dbReference type="ARBA" id="ARBA00006347"/>
    </source>
</evidence>
<dbReference type="GO" id="GO:0034976">
    <property type="term" value="P:response to endoplasmic reticulum stress"/>
    <property type="evidence" value="ECO:0007669"/>
    <property type="project" value="TreeGrafter"/>
</dbReference>
<dbReference type="InParanoid" id="A0A2V0P5H3"/>
<dbReference type="STRING" id="307507.A0A2V0P5H3"/>
<dbReference type="InterPro" id="IPR017937">
    <property type="entry name" value="Thioredoxin_CS"/>
</dbReference>
<dbReference type="InterPro" id="IPR005788">
    <property type="entry name" value="PDI_thioredoxin-like_dom"/>
</dbReference>
<keyword evidence="3" id="KW-0677">Repeat</keyword>
<dbReference type="PANTHER" id="PTHR18929:SF246">
    <property type="entry name" value="PROTEIN DISULFIDE ISOMERASE-LIKE 1-4"/>
    <property type="match status" value="1"/>
</dbReference>
<sequence>MTRAQWLALLFGILLVAAPLVRAEEDEYEDDEEEAASSGSPDEKDVLVVTKDLFDSKVKKSKFALVEFYAPWCGHCQKLVPEYAKAATALKAYDETIIIGKVDATKETDLAQKHEVSGYPTIKWFVDGEVAMDYNGPRDA</sequence>
<evidence type="ECO:0000259" key="9">
    <source>
        <dbReference type="PROSITE" id="PS51352"/>
    </source>
</evidence>
<dbReference type="PROSITE" id="PS00194">
    <property type="entry name" value="THIOREDOXIN_1"/>
    <property type="match status" value="1"/>
</dbReference>
<evidence type="ECO:0000256" key="3">
    <source>
        <dbReference type="ARBA" id="ARBA00022737"/>
    </source>
</evidence>
<keyword evidence="4" id="KW-1015">Disulfide bond</keyword>
<keyword evidence="6" id="KW-0676">Redox-active center</keyword>
<comment type="similarity">
    <text evidence="1 7">Belongs to the protein disulfide isomerase family.</text>
</comment>
<dbReference type="PRINTS" id="PR00421">
    <property type="entry name" value="THIOREDOXIN"/>
</dbReference>
<gene>
    <name evidence="10" type="ORF">Rsub_04531</name>
</gene>
<dbReference type="CDD" id="cd02961">
    <property type="entry name" value="PDI_a_family"/>
    <property type="match status" value="1"/>
</dbReference>
<dbReference type="NCBIfam" id="TIGR01126">
    <property type="entry name" value="pdi_dom"/>
    <property type="match status" value="1"/>
</dbReference>
<dbReference type="GO" id="GO:0006457">
    <property type="term" value="P:protein folding"/>
    <property type="evidence" value="ECO:0007669"/>
    <property type="project" value="TreeGrafter"/>
</dbReference>
<evidence type="ECO:0000256" key="6">
    <source>
        <dbReference type="ARBA" id="ARBA00023284"/>
    </source>
</evidence>
<feature type="domain" description="Thioredoxin" evidence="9">
    <location>
        <begin position="12"/>
        <end position="140"/>
    </location>
</feature>
<dbReference type="FunFam" id="3.40.30.10:FF:000107">
    <property type="entry name" value="Protein disulfide-isomerase 5-2"/>
    <property type="match status" value="1"/>
</dbReference>
<dbReference type="InterPro" id="IPR013766">
    <property type="entry name" value="Thioredoxin_domain"/>
</dbReference>
<dbReference type="GO" id="GO:0005783">
    <property type="term" value="C:endoplasmic reticulum"/>
    <property type="evidence" value="ECO:0007669"/>
    <property type="project" value="TreeGrafter"/>
</dbReference>
<keyword evidence="5" id="KW-0413">Isomerase</keyword>
<dbReference type="PANTHER" id="PTHR18929">
    <property type="entry name" value="PROTEIN DISULFIDE ISOMERASE"/>
    <property type="match status" value="1"/>
</dbReference>
<feature type="signal peptide" evidence="8">
    <location>
        <begin position="1"/>
        <end position="23"/>
    </location>
</feature>
<keyword evidence="2 8" id="KW-0732">Signal</keyword>
<name>A0A2V0P5H3_9CHLO</name>
<dbReference type="Proteomes" id="UP000247498">
    <property type="component" value="Unassembled WGS sequence"/>
</dbReference>
<evidence type="ECO:0000313" key="10">
    <source>
        <dbReference type="EMBL" id="GBF92427.1"/>
    </source>
</evidence>
<keyword evidence="11" id="KW-1185">Reference proteome</keyword>
<protein>
    <recommendedName>
        <fullName evidence="9">Thioredoxin domain-containing protein</fullName>
    </recommendedName>
</protein>
<reference evidence="10 11" key="1">
    <citation type="journal article" date="2018" name="Sci. Rep.">
        <title>Raphidocelis subcapitata (=Pseudokirchneriella subcapitata) provides an insight into genome evolution and environmental adaptations in the Sphaeropleales.</title>
        <authorList>
            <person name="Suzuki S."/>
            <person name="Yamaguchi H."/>
            <person name="Nakajima N."/>
            <person name="Kawachi M."/>
        </authorList>
    </citation>
    <scope>NUCLEOTIDE SEQUENCE [LARGE SCALE GENOMIC DNA]</scope>
    <source>
        <strain evidence="10 11">NIES-35</strain>
    </source>
</reference>
<dbReference type="OrthoDB" id="427280at2759"/>
<evidence type="ECO:0000256" key="2">
    <source>
        <dbReference type="ARBA" id="ARBA00022729"/>
    </source>
</evidence>